<sequence length="64" mass="6475">GGWGFVTMAPGLSPSGGALSMQQLPAAEDDIADRPVSGAPAVARWRGALRSGVRGERGVQQAEA</sequence>
<proteinExistence type="predicted"/>
<comment type="caution">
    <text evidence="1">The sequence shown here is derived from an EMBL/GenBank/DDBJ whole genome shotgun (WGS) entry which is preliminary data.</text>
</comment>
<keyword evidence="2" id="KW-1185">Reference proteome</keyword>
<reference evidence="1 2" key="1">
    <citation type="submission" date="2018-05" db="EMBL/GenBank/DDBJ databases">
        <title>Description of Sphingomonas pokkalii sp nov, isolated from the rhizosphere of saline tolerant pokkali rice and its draft genome analysis.</title>
        <authorList>
            <person name="Menon R."/>
            <person name="Kumari S."/>
            <person name="Rameshkumar N."/>
        </authorList>
    </citation>
    <scope>NUCLEOTIDE SEQUENCE [LARGE SCALE GENOMIC DNA]</scope>
    <source>
        <strain evidence="1 2">L3B27</strain>
    </source>
</reference>
<evidence type="ECO:0000313" key="2">
    <source>
        <dbReference type="Proteomes" id="UP000245890"/>
    </source>
</evidence>
<dbReference type="AlphaFoldDB" id="A0A2U0S951"/>
<feature type="non-terminal residue" evidence="1">
    <location>
        <position position="1"/>
    </location>
</feature>
<name>A0A2U0S951_9SPHN</name>
<evidence type="ECO:0000313" key="1">
    <source>
        <dbReference type="EMBL" id="PVX27898.1"/>
    </source>
</evidence>
<dbReference type="Proteomes" id="UP000245890">
    <property type="component" value="Unassembled WGS sequence"/>
</dbReference>
<accession>A0A2U0S951</accession>
<organism evidence="1 2">
    <name type="scientific">Sphingomonas pokkalii</name>
    <dbReference type="NCBI Taxonomy" id="2175090"/>
    <lineage>
        <taxon>Bacteria</taxon>
        <taxon>Pseudomonadati</taxon>
        <taxon>Pseudomonadota</taxon>
        <taxon>Alphaproteobacteria</taxon>
        <taxon>Sphingomonadales</taxon>
        <taxon>Sphingomonadaceae</taxon>
        <taxon>Sphingomonas</taxon>
    </lineage>
</organism>
<gene>
    <name evidence="1" type="ORF">DD559_19450</name>
</gene>
<dbReference type="EMBL" id="QENQ01000012">
    <property type="protein sequence ID" value="PVX27898.1"/>
    <property type="molecule type" value="Genomic_DNA"/>
</dbReference>
<protein>
    <submittedName>
        <fullName evidence="1">Uncharacterized protein</fullName>
    </submittedName>
</protein>